<dbReference type="OrthoDB" id="4746246at2"/>
<dbReference type="EMBL" id="RBXO01000001">
    <property type="protein sequence ID" value="RKT54119.1"/>
    <property type="molecule type" value="Genomic_DNA"/>
</dbReference>
<gene>
    <name evidence="3" type="ORF">C8E97_2721</name>
</gene>
<feature type="compositionally biased region" description="Low complexity" evidence="1">
    <location>
        <begin position="237"/>
        <end position="247"/>
    </location>
</feature>
<keyword evidence="2" id="KW-1133">Transmembrane helix</keyword>
<evidence type="ECO:0000256" key="2">
    <source>
        <dbReference type="SAM" id="Phobius"/>
    </source>
</evidence>
<dbReference type="AlphaFoldDB" id="A0A495VXZ3"/>
<dbReference type="Proteomes" id="UP000282084">
    <property type="component" value="Unassembled WGS sequence"/>
</dbReference>
<keyword evidence="4" id="KW-1185">Reference proteome</keyword>
<protein>
    <recommendedName>
        <fullName evidence="5">Type VII secretion system (Wss) protein ESAT-6</fullName>
    </recommendedName>
</protein>
<evidence type="ECO:0000313" key="4">
    <source>
        <dbReference type="Proteomes" id="UP000282084"/>
    </source>
</evidence>
<comment type="caution">
    <text evidence="3">The sequence shown here is derived from an EMBL/GenBank/DDBJ whole genome shotgun (WGS) entry which is preliminary data.</text>
</comment>
<proteinExistence type="predicted"/>
<keyword evidence="2" id="KW-0472">Membrane</keyword>
<evidence type="ECO:0000256" key="1">
    <source>
        <dbReference type="SAM" id="MobiDB-lite"/>
    </source>
</evidence>
<organism evidence="3 4">
    <name type="scientific">Saccharothrix australiensis</name>
    <dbReference type="NCBI Taxonomy" id="2072"/>
    <lineage>
        <taxon>Bacteria</taxon>
        <taxon>Bacillati</taxon>
        <taxon>Actinomycetota</taxon>
        <taxon>Actinomycetes</taxon>
        <taxon>Pseudonocardiales</taxon>
        <taxon>Pseudonocardiaceae</taxon>
        <taxon>Saccharothrix</taxon>
    </lineage>
</organism>
<feature type="transmembrane region" description="Helical" evidence="2">
    <location>
        <begin position="183"/>
        <end position="206"/>
    </location>
</feature>
<evidence type="ECO:0000313" key="3">
    <source>
        <dbReference type="EMBL" id="RKT54119.1"/>
    </source>
</evidence>
<feature type="transmembrane region" description="Helical" evidence="2">
    <location>
        <begin position="152"/>
        <end position="176"/>
    </location>
</feature>
<keyword evidence="2" id="KW-0812">Transmembrane</keyword>
<sequence>MSGNPLVVEARGKADEVDRHLRRFFETVDRTLSWVPAPLKWVIEQVEELFRTVNVRIAEFWDRVNQLFEQPGDSDRLKQVGAEWADKVGNVLGEIAGTIGLDKMKTNVAWTGKAARAYAATVPPQAAGLNAVKDVSNQMRSSLVSLANSIDAFWIAIGVALATFVVAAIGAVAAACTIVGTPAAVGAIAGGLAVAVGIIGATVVALESHTNTIEVEQQNIAQKIRDIGTEWTMPNTADMSDASVADGDGSDWRVDR</sequence>
<accession>A0A495VXZ3</accession>
<evidence type="ECO:0008006" key="5">
    <source>
        <dbReference type="Google" id="ProtNLM"/>
    </source>
</evidence>
<feature type="region of interest" description="Disordered" evidence="1">
    <location>
        <begin position="233"/>
        <end position="256"/>
    </location>
</feature>
<dbReference type="RefSeq" id="WP_121005395.1">
    <property type="nucleotide sequence ID" value="NZ_RBXO01000001.1"/>
</dbReference>
<name>A0A495VXZ3_9PSEU</name>
<reference evidence="3 4" key="1">
    <citation type="submission" date="2018-10" db="EMBL/GenBank/DDBJ databases">
        <title>Sequencing the genomes of 1000 actinobacteria strains.</title>
        <authorList>
            <person name="Klenk H.-P."/>
        </authorList>
    </citation>
    <scope>NUCLEOTIDE SEQUENCE [LARGE SCALE GENOMIC DNA]</scope>
    <source>
        <strain evidence="3 4">DSM 43800</strain>
    </source>
</reference>